<dbReference type="SUPFAM" id="SSF161098">
    <property type="entry name" value="MetI-like"/>
    <property type="match status" value="1"/>
</dbReference>
<keyword evidence="8 9" id="KW-0472">Membrane</keyword>
<dbReference type="Proteomes" id="UP000527616">
    <property type="component" value="Unassembled WGS sequence"/>
</dbReference>
<feature type="transmembrane region" description="Helical" evidence="9">
    <location>
        <begin position="65"/>
        <end position="85"/>
    </location>
</feature>
<dbReference type="AlphaFoldDB" id="A0A7Z0DBF0"/>
<dbReference type="GO" id="GO:0022857">
    <property type="term" value="F:transmembrane transporter activity"/>
    <property type="evidence" value="ECO:0007669"/>
    <property type="project" value="InterPro"/>
</dbReference>
<dbReference type="GO" id="GO:0043190">
    <property type="term" value="C:ATP-binding cassette (ABC) transporter complex"/>
    <property type="evidence" value="ECO:0007669"/>
    <property type="project" value="InterPro"/>
</dbReference>
<feature type="transmembrane region" description="Helical" evidence="9">
    <location>
        <begin position="162"/>
        <end position="183"/>
    </location>
</feature>
<organism evidence="11 12">
    <name type="scientific">Naumannella cuiyingiana</name>
    <dbReference type="NCBI Taxonomy" id="1347891"/>
    <lineage>
        <taxon>Bacteria</taxon>
        <taxon>Bacillati</taxon>
        <taxon>Actinomycetota</taxon>
        <taxon>Actinomycetes</taxon>
        <taxon>Propionibacteriales</taxon>
        <taxon>Propionibacteriaceae</taxon>
        <taxon>Naumannella</taxon>
    </lineage>
</organism>
<dbReference type="InterPro" id="IPR010065">
    <property type="entry name" value="AA_ABC_transptr_permease_3TM"/>
</dbReference>
<evidence type="ECO:0000259" key="10">
    <source>
        <dbReference type="PROSITE" id="PS50928"/>
    </source>
</evidence>
<keyword evidence="6" id="KW-0029">Amino-acid transport</keyword>
<evidence type="ECO:0000256" key="7">
    <source>
        <dbReference type="ARBA" id="ARBA00022989"/>
    </source>
</evidence>
<evidence type="ECO:0000256" key="5">
    <source>
        <dbReference type="ARBA" id="ARBA00022692"/>
    </source>
</evidence>
<accession>A0A7Z0DBF0</accession>
<evidence type="ECO:0000256" key="9">
    <source>
        <dbReference type="RuleBase" id="RU363032"/>
    </source>
</evidence>
<keyword evidence="5 9" id="KW-0812">Transmembrane</keyword>
<evidence type="ECO:0000256" key="1">
    <source>
        <dbReference type="ARBA" id="ARBA00004651"/>
    </source>
</evidence>
<dbReference type="InterPro" id="IPR000515">
    <property type="entry name" value="MetI-like"/>
</dbReference>
<keyword evidence="12" id="KW-1185">Reference proteome</keyword>
<feature type="domain" description="ABC transmembrane type-1" evidence="10">
    <location>
        <begin position="17"/>
        <end position="216"/>
    </location>
</feature>
<dbReference type="PANTHER" id="PTHR30614">
    <property type="entry name" value="MEMBRANE COMPONENT OF AMINO ACID ABC TRANSPORTER"/>
    <property type="match status" value="1"/>
</dbReference>
<evidence type="ECO:0000256" key="6">
    <source>
        <dbReference type="ARBA" id="ARBA00022970"/>
    </source>
</evidence>
<evidence type="ECO:0000256" key="2">
    <source>
        <dbReference type="ARBA" id="ARBA00010072"/>
    </source>
</evidence>
<feature type="transmembrane region" description="Helical" evidence="9">
    <location>
        <begin position="23"/>
        <end position="44"/>
    </location>
</feature>
<evidence type="ECO:0000256" key="8">
    <source>
        <dbReference type="ARBA" id="ARBA00023136"/>
    </source>
</evidence>
<gene>
    <name evidence="11" type="ORF">GGQ54_003065</name>
</gene>
<feature type="transmembrane region" description="Helical" evidence="9">
    <location>
        <begin position="91"/>
        <end position="112"/>
    </location>
</feature>
<sequence length="227" mass="23916">MEGLAEAIAQFDVLGAFWLTIKLSAATIVGAGIIGLVIAVMRVAPSSVMRAIGGAYVFIFRNTPLTYLITLLYIGFAVTLGLQPLGPGADFTAQTFFWATIGLSLYHAAYVCEALRSGINTVPPGQAEAARTIGLGFFAALGLVILPQALRGALAPLGNTLVALIKNTTVAAAIGVVGPSVVMQQMIEFRPDLGLWIFLIVAIGFVILTLPVGALFTWLSRRLAVQR</sequence>
<comment type="caution">
    <text evidence="11">The sequence shown here is derived from an EMBL/GenBank/DDBJ whole genome shotgun (WGS) entry which is preliminary data.</text>
</comment>
<comment type="subcellular location">
    <subcellularLocation>
        <location evidence="1 9">Cell membrane</location>
        <topology evidence="1 9">Multi-pass membrane protein</topology>
    </subcellularLocation>
</comment>
<feature type="transmembrane region" description="Helical" evidence="9">
    <location>
        <begin position="195"/>
        <end position="219"/>
    </location>
</feature>
<dbReference type="Gene3D" id="1.10.3720.10">
    <property type="entry name" value="MetI-like"/>
    <property type="match status" value="1"/>
</dbReference>
<dbReference type="RefSeq" id="WP_343045988.1">
    <property type="nucleotide sequence ID" value="NZ_JACBZS010000001.1"/>
</dbReference>
<comment type="similarity">
    <text evidence="2">Belongs to the binding-protein-dependent transport system permease family. HisMQ subfamily.</text>
</comment>
<name>A0A7Z0DBF0_9ACTN</name>
<dbReference type="InterPro" id="IPR035906">
    <property type="entry name" value="MetI-like_sf"/>
</dbReference>
<evidence type="ECO:0000256" key="3">
    <source>
        <dbReference type="ARBA" id="ARBA00022448"/>
    </source>
</evidence>
<keyword evidence="4" id="KW-1003">Cell membrane</keyword>
<feature type="transmembrane region" description="Helical" evidence="9">
    <location>
        <begin position="133"/>
        <end position="150"/>
    </location>
</feature>
<dbReference type="Pfam" id="PF00528">
    <property type="entry name" value="BPD_transp_1"/>
    <property type="match status" value="1"/>
</dbReference>
<dbReference type="PANTHER" id="PTHR30614:SF37">
    <property type="entry name" value="AMINO-ACID ABC TRANSPORTER PERMEASE PROTEIN YHDX-RELATED"/>
    <property type="match status" value="1"/>
</dbReference>
<dbReference type="CDD" id="cd06261">
    <property type="entry name" value="TM_PBP2"/>
    <property type="match status" value="1"/>
</dbReference>
<evidence type="ECO:0000256" key="4">
    <source>
        <dbReference type="ARBA" id="ARBA00022475"/>
    </source>
</evidence>
<reference evidence="11 12" key="1">
    <citation type="submission" date="2020-07" db="EMBL/GenBank/DDBJ databases">
        <title>Sequencing the genomes of 1000 actinobacteria strains.</title>
        <authorList>
            <person name="Klenk H.-P."/>
        </authorList>
    </citation>
    <scope>NUCLEOTIDE SEQUENCE [LARGE SCALE GENOMIC DNA]</scope>
    <source>
        <strain evidence="11 12">DSM 103164</strain>
    </source>
</reference>
<dbReference type="GO" id="GO:0006865">
    <property type="term" value="P:amino acid transport"/>
    <property type="evidence" value="ECO:0007669"/>
    <property type="project" value="UniProtKB-KW"/>
</dbReference>
<keyword evidence="7 9" id="KW-1133">Transmembrane helix</keyword>
<protein>
    <submittedName>
        <fullName evidence="11">Glutamate transport system permease protein</fullName>
    </submittedName>
</protein>
<keyword evidence="3 9" id="KW-0813">Transport</keyword>
<proteinExistence type="inferred from homology"/>
<dbReference type="NCBIfam" id="TIGR01726">
    <property type="entry name" value="HEQRo_perm_3TM"/>
    <property type="match status" value="1"/>
</dbReference>
<dbReference type="EMBL" id="JACBZS010000001">
    <property type="protein sequence ID" value="NYI72505.1"/>
    <property type="molecule type" value="Genomic_DNA"/>
</dbReference>
<evidence type="ECO:0000313" key="11">
    <source>
        <dbReference type="EMBL" id="NYI72505.1"/>
    </source>
</evidence>
<evidence type="ECO:0000313" key="12">
    <source>
        <dbReference type="Proteomes" id="UP000527616"/>
    </source>
</evidence>
<dbReference type="PROSITE" id="PS50928">
    <property type="entry name" value="ABC_TM1"/>
    <property type="match status" value="1"/>
</dbReference>
<dbReference type="InterPro" id="IPR043429">
    <property type="entry name" value="ArtM/GltK/GlnP/TcyL/YhdX-like"/>
</dbReference>